<reference evidence="1 2" key="1">
    <citation type="submission" date="2020-07" db="EMBL/GenBank/DDBJ databases">
        <title>Sequencing the genomes of 1000 actinobacteria strains.</title>
        <authorList>
            <person name="Klenk H.-P."/>
        </authorList>
    </citation>
    <scope>NUCLEOTIDE SEQUENCE [LARGE SCALE GENOMIC DNA]</scope>
    <source>
        <strain evidence="1 2">CXB654</strain>
    </source>
</reference>
<dbReference type="InterPro" id="IPR035959">
    <property type="entry name" value="RutC-like_sf"/>
</dbReference>
<keyword evidence="2" id="KW-1185">Reference proteome</keyword>
<dbReference type="Proteomes" id="UP000589036">
    <property type="component" value="Unassembled WGS sequence"/>
</dbReference>
<dbReference type="InterPro" id="IPR013813">
    <property type="entry name" value="Endoribo_LPSP/chorism_mut-like"/>
</dbReference>
<dbReference type="EMBL" id="JACCCC010000001">
    <property type="protein sequence ID" value="NYE47964.1"/>
    <property type="molecule type" value="Genomic_DNA"/>
</dbReference>
<dbReference type="CDD" id="cd02199">
    <property type="entry name" value="YjgF_YER057c_UK114_like_1"/>
    <property type="match status" value="1"/>
</dbReference>
<organism evidence="1 2">
    <name type="scientific">Spinactinospora alkalitolerans</name>
    <dbReference type="NCBI Taxonomy" id="687207"/>
    <lineage>
        <taxon>Bacteria</taxon>
        <taxon>Bacillati</taxon>
        <taxon>Actinomycetota</taxon>
        <taxon>Actinomycetes</taxon>
        <taxon>Streptosporangiales</taxon>
        <taxon>Nocardiopsidaceae</taxon>
        <taxon>Spinactinospora</taxon>
    </lineage>
</organism>
<dbReference type="RefSeq" id="WP_179643831.1">
    <property type="nucleotide sequence ID" value="NZ_BAAAYY010000003.1"/>
</dbReference>
<proteinExistence type="predicted"/>
<protein>
    <submittedName>
        <fullName evidence="1">Enamine deaminase RidA (YjgF/YER057c/UK114 family)</fullName>
    </submittedName>
</protein>
<evidence type="ECO:0000313" key="2">
    <source>
        <dbReference type="Proteomes" id="UP000589036"/>
    </source>
</evidence>
<evidence type="ECO:0000313" key="1">
    <source>
        <dbReference type="EMBL" id="NYE47964.1"/>
    </source>
</evidence>
<dbReference type="InterPro" id="IPR006175">
    <property type="entry name" value="YjgF/YER057c/UK114"/>
</dbReference>
<dbReference type="PANTHER" id="PTHR43760">
    <property type="entry name" value="ENDORIBONUCLEASE-RELATED"/>
    <property type="match status" value="1"/>
</dbReference>
<gene>
    <name evidence="1" type="ORF">HDA32_003084</name>
</gene>
<dbReference type="Gene3D" id="3.30.1330.40">
    <property type="entry name" value="RutC-like"/>
    <property type="match status" value="1"/>
</dbReference>
<dbReference type="Pfam" id="PF01042">
    <property type="entry name" value="Ribonuc_L-PSP"/>
    <property type="match status" value="1"/>
</dbReference>
<sequence>MSEAEFSPAAAPRPQGRYVTAVAGAGLLVSAGMTPRAGGELVLRGRAGAELDTVAAAGAARIAARNALAALAGIAGGPDGIGRLLRMTVYVACTDDFTALSAVADGASAALAEMHGAEALPARSAIGVRALPDGAPVEVELMAAAVTENPARRRQP</sequence>
<name>A0A852U1B9_9ACTN</name>
<dbReference type="SUPFAM" id="SSF55298">
    <property type="entry name" value="YjgF-like"/>
    <property type="match status" value="1"/>
</dbReference>
<comment type="caution">
    <text evidence="1">The sequence shown here is derived from an EMBL/GenBank/DDBJ whole genome shotgun (WGS) entry which is preliminary data.</text>
</comment>
<dbReference type="PANTHER" id="PTHR43760:SF1">
    <property type="entry name" value="ENDORIBONUCLEASE L-PSP_CHORISMATE MUTASE-LIKE DOMAIN-CONTAINING PROTEIN"/>
    <property type="match status" value="1"/>
</dbReference>
<accession>A0A852U1B9</accession>
<dbReference type="AlphaFoldDB" id="A0A852U1B9"/>